<sequence>MRAGISGPFSISSRRSWRSPNTAVLILPMRPTLGFSLISPREVPCYSALFLEVPRCKGSRIAFGRLPESIFLNLSTCIWNDSTVLMCSCRGMRRCADDHFRYLPKALNCTGLEYSSDISAKQTNQFGFMRTYAPTRVAERYSVETP</sequence>
<accession>A0A5C3NB80</accession>
<reference evidence="1 2" key="1">
    <citation type="journal article" date="2019" name="Nat. Ecol. Evol.">
        <title>Megaphylogeny resolves global patterns of mushroom evolution.</title>
        <authorList>
            <person name="Varga T."/>
            <person name="Krizsan K."/>
            <person name="Foldi C."/>
            <person name="Dima B."/>
            <person name="Sanchez-Garcia M."/>
            <person name="Sanchez-Ramirez S."/>
            <person name="Szollosi G.J."/>
            <person name="Szarkandi J.G."/>
            <person name="Papp V."/>
            <person name="Albert L."/>
            <person name="Andreopoulos W."/>
            <person name="Angelini C."/>
            <person name="Antonin V."/>
            <person name="Barry K.W."/>
            <person name="Bougher N.L."/>
            <person name="Buchanan P."/>
            <person name="Buyck B."/>
            <person name="Bense V."/>
            <person name="Catcheside P."/>
            <person name="Chovatia M."/>
            <person name="Cooper J."/>
            <person name="Damon W."/>
            <person name="Desjardin D."/>
            <person name="Finy P."/>
            <person name="Geml J."/>
            <person name="Haridas S."/>
            <person name="Hughes K."/>
            <person name="Justo A."/>
            <person name="Karasinski D."/>
            <person name="Kautmanova I."/>
            <person name="Kiss B."/>
            <person name="Kocsube S."/>
            <person name="Kotiranta H."/>
            <person name="LaButti K.M."/>
            <person name="Lechner B.E."/>
            <person name="Liimatainen K."/>
            <person name="Lipzen A."/>
            <person name="Lukacs Z."/>
            <person name="Mihaltcheva S."/>
            <person name="Morgado L.N."/>
            <person name="Niskanen T."/>
            <person name="Noordeloos M.E."/>
            <person name="Ohm R.A."/>
            <person name="Ortiz-Santana B."/>
            <person name="Ovrebo C."/>
            <person name="Racz N."/>
            <person name="Riley R."/>
            <person name="Savchenko A."/>
            <person name="Shiryaev A."/>
            <person name="Soop K."/>
            <person name="Spirin V."/>
            <person name="Szebenyi C."/>
            <person name="Tomsovsky M."/>
            <person name="Tulloss R.E."/>
            <person name="Uehling J."/>
            <person name="Grigoriev I.V."/>
            <person name="Vagvolgyi C."/>
            <person name="Papp T."/>
            <person name="Martin F.M."/>
            <person name="Miettinen O."/>
            <person name="Hibbett D.S."/>
            <person name="Nagy L.G."/>
        </authorList>
    </citation>
    <scope>NUCLEOTIDE SEQUENCE [LARGE SCALE GENOMIC DNA]</scope>
    <source>
        <strain evidence="1 2">OMC1185</strain>
    </source>
</reference>
<proteinExistence type="predicted"/>
<protein>
    <submittedName>
        <fullName evidence="1">Uncharacterized protein</fullName>
    </submittedName>
</protein>
<organism evidence="1 2">
    <name type="scientific">Heliocybe sulcata</name>
    <dbReference type="NCBI Taxonomy" id="5364"/>
    <lineage>
        <taxon>Eukaryota</taxon>
        <taxon>Fungi</taxon>
        <taxon>Dikarya</taxon>
        <taxon>Basidiomycota</taxon>
        <taxon>Agaricomycotina</taxon>
        <taxon>Agaricomycetes</taxon>
        <taxon>Gloeophyllales</taxon>
        <taxon>Gloeophyllaceae</taxon>
        <taxon>Heliocybe</taxon>
    </lineage>
</organism>
<evidence type="ECO:0000313" key="1">
    <source>
        <dbReference type="EMBL" id="TFK51111.1"/>
    </source>
</evidence>
<keyword evidence="2" id="KW-1185">Reference proteome</keyword>
<gene>
    <name evidence="1" type="ORF">OE88DRAFT_223733</name>
</gene>
<evidence type="ECO:0000313" key="2">
    <source>
        <dbReference type="Proteomes" id="UP000305948"/>
    </source>
</evidence>
<dbReference type="Proteomes" id="UP000305948">
    <property type="component" value="Unassembled WGS sequence"/>
</dbReference>
<dbReference type="AlphaFoldDB" id="A0A5C3NB80"/>
<name>A0A5C3NB80_9AGAM</name>
<dbReference type="EMBL" id="ML213512">
    <property type="protein sequence ID" value="TFK51111.1"/>
    <property type="molecule type" value="Genomic_DNA"/>
</dbReference>